<dbReference type="Gene3D" id="2.102.10.10">
    <property type="entry name" value="Rieske [2Fe-2S] iron-sulphur domain"/>
    <property type="match status" value="1"/>
</dbReference>
<keyword evidence="10" id="KW-0560">Oxidoreductase</keyword>
<dbReference type="InterPro" id="IPR036922">
    <property type="entry name" value="Rieske_2Fe-2S_sf"/>
</dbReference>
<keyword evidence="4" id="KW-0934">Plastid</keyword>
<dbReference type="InterPro" id="IPR050584">
    <property type="entry name" value="Cholesterol_7-desaturase"/>
</dbReference>
<evidence type="ECO:0000256" key="14">
    <source>
        <dbReference type="SAM" id="MobiDB-lite"/>
    </source>
</evidence>
<dbReference type="SUPFAM" id="SSF55961">
    <property type="entry name" value="Bet v1-like"/>
    <property type="match status" value="1"/>
</dbReference>
<protein>
    <submittedName>
        <fullName evidence="17">G5717 protein</fullName>
    </submittedName>
</protein>
<evidence type="ECO:0000256" key="3">
    <source>
        <dbReference type="ARBA" id="ARBA00022528"/>
    </source>
</evidence>
<evidence type="ECO:0000259" key="16">
    <source>
        <dbReference type="PROSITE" id="PS51296"/>
    </source>
</evidence>
<dbReference type="PANTHER" id="PTHR21266">
    <property type="entry name" value="IRON-SULFUR DOMAIN CONTAINING PROTEIN"/>
    <property type="match status" value="1"/>
</dbReference>
<gene>
    <name evidence="17" type="primary">g5717</name>
    <name evidence="17" type="ORF">VP750_LOCUS4897</name>
</gene>
<proteinExistence type="predicted"/>
<reference evidence="17 18" key="1">
    <citation type="submission" date="2024-06" db="EMBL/GenBank/DDBJ databases">
        <authorList>
            <person name="Kraege A."/>
            <person name="Thomma B."/>
        </authorList>
    </citation>
    <scope>NUCLEOTIDE SEQUENCE [LARGE SCALE GENOMIC DNA]</scope>
</reference>
<keyword evidence="6" id="KW-0001">2Fe-2S</keyword>
<feature type="domain" description="Rieske" evidence="16">
    <location>
        <begin position="92"/>
        <end position="203"/>
    </location>
</feature>
<keyword evidence="9 15" id="KW-1133">Transmembrane helix</keyword>
<dbReference type="Proteomes" id="UP001497392">
    <property type="component" value="Unassembled WGS sequence"/>
</dbReference>
<evidence type="ECO:0000256" key="2">
    <source>
        <dbReference type="ARBA" id="ARBA00004370"/>
    </source>
</evidence>
<feature type="region of interest" description="Disordered" evidence="14">
    <location>
        <begin position="1"/>
        <end position="83"/>
    </location>
</feature>
<dbReference type="Pfam" id="PF08417">
    <property type="entry name" value="PaO"/>
    <property type="match status" value="1"/>
</dbReference>
<evidence type="ECO:0000256" key="11">
    <source>
        <dbReference type="ARBA" id="ARBA00023004"/>
    </source>
</evidence>
<name>A0ABP1FTK9_9CHLO</name>
<dbReference type="EMBL" id="CAXHTA020000008">
    <property type="protein sequence ID" value="CAL5223238.1"/>
    <property type="molecule type" value="Genomic_DNA"/>
</dbReference>
<evidence type="ECO:0000313" key="17">
    <source>
        <dbReference type="EMBL" id="CAL5223238.1"/>
    </source>
</evidence>
<keyword evidence="5 15" id="KW-0812">Transmembrane</keyword>
<feature type="transmembrane region" description="Helical" evidence="15">
    <location>
        <begin position="481"/>
        <end position="505"/>
    </location>
</feature>
<dbReference type="SUPFAM" id="SSF50022">
    <property type="entry name" value="ISP domain"/>
    <property type="match status" value="1"/>
</dbReference>
<keyword evidence="3" id="KW-0150">Chloroplast</keyword>
<dbReference type="InterPro" id="IPR013626">
    <property type="entry name" value="PaO"/>
</dbReference>
<accession>A0ABP1FTK9</accession>
<evidence type="ECO:0000256" key="6">
    <source>
        <dbReference type="ARBA" id="ARBA00022714"/>
    </source>
</evidence>
<comment type="caution">
    <text evidence="17">The sequence shown here is derived from an EMBL/GenBank/DDBJ whole genome shotgun (WGS) entry which is preliminary data.</text>
</comment>
<keyword evidence="12" id="KW-0411">Iron-sulfur</keyword>
<keyword evidence="11" id="KW-0408">Iron</keyword>
<keyword evidence="8" id="KW-0809">Transit peptide</keyword>
<evidence type="ECO:0000256" key="4">
    <source>
        <dbReference type="ARBA" id="ARBA00022640"/>
    </source>
</evidence>
<dbReference type="PROSITE" id="PS51296">
    <property type="entry name" value="RIESKE"/>
    <property type="match status" value="1"/>
</dbReference>
<evidence type="ECO:0000256" key="8">
    <source>
        <dbReference type="ARBA" id="ARBA00022946"/>
    </source>
</evidence>
<dbReference type="Pfam" id="PF00355">
    <property type="entry name" value="Rieske"/>
    <property type="match status" value="1"/>
</dbReference>
<keyword evidence="7" id="KW-0479">Metal-binding</keyword>
<evidence type="ECO:0000256" key="15">
    <source>
        <dbReference type="SAM" id="Phobius"/>
    </source>
</evidence>
<evidence type="ECO:0000313" key="18">
    <source>
        <dbReference type="Proteomes" id="UP001497392"/>
    </source>
</evidence>
<evidence type="ECO:0000256" key="5">
    <source>
        <dbReference type="ARBA" id="ARBA00022692"/>
    </source>
</evidence>
<evidence type="ECO:0000256" key="12">
    <source>
        <dbReference type="ARBA" id="ARBA00023014"/>
    </source>
</evidence>
<evidence type="ECO:0000256" key="10">
    <source>
        <dbReference type="ARBA" id="ARBA00023002"/>
    </source>
</evidence>
<sequence>MLNAAAMESRLLSHSRAGPSGAREALAGPAPFRPYVRPLDKSSKRRSAQLEISATATAPAKVHSNGIQKTAQKKASAPEAPPKPEFTWSKNWYPVAVASLLEKDKPNKVTLLGRDYVVWYADDMWNAAKDECPHRFAALSVGRVEDGQLFCRYHGWGFKGGEEGRCSCNPQAVGAEAEATVMNSSRSRLETYPSQVEQGLLWLWPESGADAWLEASNKPPVTTPEMQNPAFAGAQADFMFMENPASLQVMLENALDPSHASYVHNLVISKRQDAAPMQMKLSSDITAQQGFTLDHGGYSKSQQEGNMKAKRYYIPPCTIRTHYTYESGREDITTLYLVPVAPGVTRAYNKVVLKNVASRTKSIFNFLSKTVLSSGFFHAFGHGLVDQDMNVLHQQERKLAKKPHGWRDYYLATQSDTGVASFWRWLDTFAGGDVQWSDGVSPDLPTERSIEDLKNHYDRHTKYCSACQKAIRRLDQISKGIVALSAALGGAAAFAVPASAGFGVFGLQVQWRLLVGALALALLSLRGPVLSFRQRFFSADDIIG</sequence>
<comment type="subcellular location">
    <subcellularLocation>
        <location evidence="2">Membrane</location>
    </subcellularLocation>
    <subcellularLocation>
        <location evidence="1">Plastid</location>
        <location evidence="1">Chloroplast</location>
    </subcellularLocation>
</comment>
<feature type="transmembrane region" description="Helical" evidence="15">
    <location>
        <begin position="511"/>
        <end position="529"/>
    </location>
</feature>
<organism evidence="17 18">
    <name type="scientific">Coccomyxa viridis</name>
    <dbReference type="NCBI Taxonomy" id="1274662"/>
    <lineage>
        <taxon>Eukaryota</taxon>
        <taxon>Viridiplantae</taxon>
        <taxon>Chlorophyta</taxon>
        <taxon>core chlorophytes</taxon>
        <taxon>Trebouxiophyceae</taxon>
        <taxon>Trebouxiophyceae incertae sedis</taxon>
        <taxon>Coccomyxaceae</taxon>
        <taxon>Coccomyxa</taxon>
    </lineage>
</organism>
<evidence type="ECO:0000256" key="13">
    <source>
        <dbReference type="ARBA" id="ARBA00023136"/>
    </source>
</evidence>
<dbReference type="PANTHER" id="PTHR21266:SF32">
    <property type="entry name" value="CHOLESTEROL 7-DESATURASE NVD"/>
    <property type="match status" value="1"/>
</dbReference>
<keyword evidence="13 15" id="KW-0472">Membrane</keyword>
<evidence type="ECO:0000256" key="1">
    <source>
        <dbReference type="ARBA" id="ARBA00004229"/>
    </source>
</evidence>
<keyword evidence="18" id="KW-1185">Reference proteome</keyword>
<evidence type="ECO:0000256" key="9">
    <source>
        <dbReference type="ARBA" id="ARBA00022989"/>
    </source>
</evidence>
<dbReference type="Gene3D" id="3.90.380.10">
    <property type="entry name" value="Naphthalene 1,2-dioxygenase Alpha Subunit, Chain A, domain 1"/>
    <property type="match status" value="1"/>
</dbReference>
<dbReference type="InterPro" id="IPR017941">
    <property type="entry name" value="Rieske_2Fe-2S"/>
</dbReference>
<evidence type="ECO:0000256" key="7">
    <source>
        <dbReference type="ARBA" id="ARBA00022723"/>
    </source>
</evidence>